<proteinExistence type="predicted"/>
<name>A0A3P8VVZ4_CYNSE</name>
<dbReference type="GO" id="GO:0031445">
    <property type="term" value="P:regulation of heterochromatin formation"/>
    <property type="evidence" value="ECO:0007669"/>
    <property type="project" value="TreeGrafter"/>
</dbReference>
<dbReference type="InParanoid" id="A0A3P8VVZ4"/>
<evidence type="ECO:0000256" key="2">
    <source>
        <dbReference type="PROSITE-ProRule" id="PRU00035"/>
    </source>
</evidence>
<evidence type="ECO:0000256" key="1">
    <source>
        <dbReference type="ARBA" id="ARBA00023117"/>
    </source>
</evidence>
<organism evidence="4 5">
    <name type="scientific">Cynoglossus semilaevis</name>
    <name type="common">Tongue sole</name>
    <dbReference type="NCBI Taxonomy" id="244447"/>
    <lineage>
        <taxon>Eukaryota</taxon>
        <taxon>Metazoa</taxon>
        <taxon>Chordata</taxon>
        <taxon>Craniata</taxon>
        <taxon>Vertebrata</taxon>
        <taxon>Euteleostomi</taxon>
        <taxon>Actinopterygii</taxon>
        <taxon>Neopterygii</taxon>
        <taxon>Teleostei</taxon>
        <taxon>Neoteleostei</taxon>
        <taxon>Acanthomorphata</taxon>
        <taxon>Carangaria</taxon>
        <taxon>Pleuronectiformes</taxon>
        <taxon>Pleuronectoidei</taxon>
        <taxon>Cynoglossidae</taxon>
        <taxon>Cynoglossinae</taxon>
        <taxon>Cynoglossus</taxon>
    </lineage>
</organism>
<dbReference type="PROSITE" id="PS00633">
    <property type="entry name" value="BROMODOMAIN_1"/>
    <property type="match status" value="1"/>
</dbReference>
<evidence type="ECO:0000313" key="5">
    <source>
        <dbReference type="Proteomes" id="UP000265120"/>
    </source>
</evidence>
<dbReference type="PANTHER" id="PTHR46510">
    <property type="entry name" value="BROMODOMAIN ADJACENT TO ZINC FINGER DOMAIN PROTEIN 1A"/>
    <property type="match status" value="1"/>
</dbReference>
<protein>
    <recommendedName>
        <fullName evidence="3">Bromo domain-containing protein</fullName>
    </recommendedName>
</protein>
<reference evidence="4" key="3">
    <citation type="submission" date="2025-09" db="UniProtKB">
        <authorList>
            <consortium name="Ensembl"/>
        </authorList>
    </citation>
    <scope>IDENTIFICATION</scope>
</reference>
<dbReference type="GO" id="GO:0008623">
    <property type="term" value="C:CHRAC"/>
    <property type="evidence" value="ECO:0007669"/>
    <property type="project" value="TreeGrafter"/>
</dbReference>
<dbReference type="InterPro" id="IPR036427">
    <property type="entry name" value="Bromodomain-like_sf"/>
</dbReference>
<dbReference type="GO" id="GO:0045740">
    <property type="term" value="P:positive regulation of DNA replication"/>
    <property type="evidence" value="ECO:0007669"/>
    <property type="project" value="TreeGrafter"/>
</dbReference>
<keyword evidence="5" id="KW-1185">Reference proteome</keyword>
<dbReference type="Proteomes" id="UP000265120">
    <property type="component" value="Chromosome 1"/>
</dbReference>
<accession>A0A3P8VVZ4</accession>
<feature type="domain" description="Bromo" evidence="3">
    <location>
        <begin position="37"/>
        <end position="107"/>
    </location>
</feature>
<dbReference type="Gene3D" id="1.20.920.10">
    <property type="entry name" value="Bromodomain-like"/>
    <property type="match status" value="1"/>
</dbReference>
<dbReference type="AlphaFoldDB" id="A0A3P8VVZ4"/>
<reference evidence="4 5" key="1">
    <citation type="journal article" date="2014" name="Nat. Genet.">
        <title>Whole-genome sequence of a flatfish provides insights into ZW sex chromosome evolution and adaptation to a benthic lifestyle.</title>
        <authorList>
            <person name="Chen S."/>
            <person name="Zhang G."/>
            <person name="Shao C."/>
            <person name="Huang Q."/>
            <person name="Liu G."/>
            <person name="Zhang P."/>
            <person name="Song W."/>
            <person name="An N."/>
            <person name="Chalopin D."/>
            <person name="Volff J.N."/>
            <person name="Hong Y."/>
            <person name="Li Q."/>
            <person name="Sha Z."/>
            <person name="Zhou H."/>
            <person name="Xie M."/>
            <person name="Yu Q."/>
            <person name="Liu Y."/>
            <person name="Xiang H."/>
            <person name="Wang N."/>
            <person name="Wu K."/>
            <person name="Yang C."/>
            <person name="Zhou Q."/>
            <person name="Liao X."/>
            <person name="Yang L."/>
            <person name="Hu Q."/>
            <person name="Zhang J."/>
            <person name="Meng L."/>
            <person name="Jin L."/>
            <person name="Tian Y."/>
            <person name="Lian J."/>
            <person name="Yang J."/>
            <person name="Miao G."/>
            <person name="Liu S."/>
            <person name="Liang Z."/>
            <person name="Yan F."/>
            <person name="Li Y."/>
            <person name="Sun B."/>
            <person name="Zhang H."/>
            <person name="Zhang J."/>
            <person name="Zhu Y."/>
            <person name="Du M."/>
            <person name="Zhao Y."/>
            <person name="Schartl M."/>
            <person name="Tang Q."/>
            <person name="Wang J."/>
        </authorList>
    </citation>
    <scope>NUCLEOTIDE SEQUENCE</scope>
</reference>
<dbReference type="GO" id="GO:0000228">
    <property type="term" value="C:nuclear chromosome"/>
    <property type="evidence" value="ECO:0007669"/>
    <property type="project" value="TreeGrafter"/>
</dbReference>
<dbReference type="GeneTree" id="ENSGT00940000158135"/>
<sequence>TPAVTLLSPSFSSRRSSGRNYGVHELSACEQLTVELVRHEDSWPFKKLVSKTQVPDYYDIIKQPIALSTIRERVNNCEYKSAGDFISDVELMFANCLQYNARHTNEAKAGNRFYIDLWTCGLEISVSVCSIDSLNHGHVMEKYNCCFSVV</sequence>
<dbReference type="PRINTS" id="PR00503">
    <property type="entry name" value="BROMODOMAIN"/>
</dbReference>
<dbReference type="Pfam" id="PF00439">
    <property type="entry name" value="Bromodomain"/>
    <property type="match status" value="1"/>
</dbReference>
<dbReference type="SUPFAM" id="SSF47370">
    <property type="entry name" value="Bromodomain"/>
    <property type="match status" value="1"/>
</dbReference>
<dbReference type="PANTHER" id="PTHR46510:SF1">
    <property type="entry name" value="BROMODOMAIN ADJACENT TO ZINC FINGER DOMAIN PROTEIN 1A"/>
    <property type="match status" value="1"/>
</dbReference>
<evidence type="ECO:0000259" key="3">
    <source>
        <dbReference type="PROSITE" id="PS50014"/>
    </source>
</evidence>
<reference evidence="4" key="2">
    <citation type="submission" date="2025-08" db="UniProtKB">
        <authorList>
            <consortium name="Ensembl"/>
        </authorList>
    </citation>
    <scope>IDENTIFICATION</scope>
</reference>
<dbReference type="GO" id="GO:0003677">
    <property type="term" value="F:DNA binding"/>
    <property type="evidence" value="ECO:0007669"/>
    <property type="project" value="TreeGrafter"/>
</dbReference>
<dbReference type="GO" id="GO:0006355">
    <property type="term" value="P:regulation of DNA-templated transcription"/>
    <property type="evidence" value="ECO:0007669"/>
    <property type="project" value="TreeGrafter"/>
</dbReference>
<dbReference type="PROSITE" id="PS50014">
    <property type="entry name" value="BROMODOMAIN_2"/>
    <property type="match status" value="1"/>
</dbReference>
<dbReference type="STRING" id="244447.ENSCSEP00000018484"/>
<evidence type="ECO:0000313" key="4">
    <source>
        <dbReference type="Ensembl" id="ENSCSEP00000018484.1"/>
    </source>
</evidence>
<dbReference type="GO" id="GO:0006338">
    <property type="term" value="P:chromatin remodeling"/>
    <property type="evidence" value="ECO:0007669"/>
    <property type="project" value="InterPro"/>
</dbReference>
<keyword evidence="1 2" id="KW-0103">Bromodomain</keyword>
<dbReference type="InterPro" id="IPR018359">
    <property type="entry name" value="Bromodomain_CS"/>
</dbReference>
<dbReference type="InterPro" id="IPR047171">
    <property type="entry name" value="BAZ1A"/>
</dbReference>
<dbReference type="SMART" id="SM00297">
    <property type="entry name" value="BROMO"/>
    <property type="match status" value="1"/>
</dbReference>
<dbReference type="Ensembl" id="ENSCSET00000018715.1">
    <property type="protein sequence ID" value="ENSCSEP00000018484.1"/>
    <property type="gene ID" value="ENSCSEG00000011854.1"/>
</dbReference>
<dbReference type="InterPro" id="IPR001487">
    <property type="entry name" value="Bromodomain"/>
</dbReference>